<evidence type="ECO:0000313" key="1">
    <source>
        <dbReference type="EMBL" id="GIX83323.1"/>
    </source>
</evidence>
<protein>
    <submittedName>
        <fullName evidence="1">Uncharacterized protein</fullName>
    </submittedName>
</protein>
<accession>A0AAV4NF99</accession>
<gene>
    <name evidence="1" type="ORF">CEXT_148171</name>
</gene>
<reference evidence="1 2" key="1">
    <citation type="submission" date="2021-06" db="EMBL/GenBank/DDBJ databases">
        <title>Caerostris extrusa draft genome.</title>
        <authorList>
            <person name="Kono N."/>
            <person name="Arakawa K."/>
        </authorList>
    </citation>
    <scope>NUCLEOTIDE SEQUENCE [LARGE SCALE GENOMIC DNA]</scope>
</reference>
<evidence type="ECO:0000313" key="2">
    <source>
        <dbReference type="Proteomes" id="UP001054945"/>
    </source>
</evidence>
<proteinExistence type="predicted"/>
<keyword evidence="2" id="KW-1185">Reference proteome</keyword>
<comment type="caution">
    <text evidence="1">The sequence shown here is derived from an EMBL/GenBank/DDBJ whole genome shotgun (WGS) entry which is preliminary data.</text>
</comment>
<name>A0AAV4NF99_CAEEX</name>
<organism evidence="1 2">
    <name type="scientific">Caerostris extrusa</name>
    <name type="common">Bark spider</name>
    <name type="synonym">Caerostris bankana</name>
    <dbReference type="NCBI Taxonomy" id="172846"/>
    <lineage>
        <taxon>Eukaryota</taxon>
        <taxon>Metazoa</taxon>
        <taxon>Ecdysozoa</taxon>
        <taxon>Arthropoda</taxon>
        <taxon>Chelicerata</taxon>
        <taxon>Arachnida</taxon>
        <taxon>Araneae</taxon>
        <taxon>Araneomorphae</taxon>
        <taxon>Entelegynae</taxon>
        <taxon>Araneoidea</taxon>
        <taxon>Araneidae</taxon>
        <taxon>Caerostris</taxon>
    </lineage>
</organism>
<sequence>MNPLGLDQNLLPLLKRKREPFCKHYAKISNFRPRHRIKNGELIPLALSEFYSLFNDDFSELELDVGLNGLDKGKSPGPDGILPEFLIYLGLLTRNTLLRLINFTWQSSLPSV</sequence>
<dbReference type="EMBL" id="BPLR01020858">
    <property type="protein sequence ID" value="GIX83323.1"/>
    <property type="molecule type" value="Genomic_DNA"/>
</dbReference>
<dbReference type="Proteomes" id="UP001054945">
    <property type="component" value="Unassembled WGS sequence"/>
</dbReference>
<dbReference type="AlphaFoldDB" id="A0AAV4NF99"/>